<name>A0A2P4SUK8_BAMTH</name>
<dbReference type="SUPFAM" id="SSF49899">
    <property type="entry name" value="Concanavalin A-like lectins/glucanases"/>
    <property type="match status" value="1"/>
</dbReference>
<dbReference type="CDD" id="cd00070">
    <property type="entry name" value="GLECT"/>
    <property type="match status" value="1"/>
</dbReference>
<evidence type="ECO:0000313" key="4">
    <source>
        <dbReference type="EMBL" id="POI27798.1"/>
    </source>
</evidence>
<sequence>MEGKRVRDTEQWLEMGCDVLFPTVPCFAITSWWQFEALYPEGMCPGWSVVVKGETSSSTSMFEINFLSHPGDQIAFHFNPRFASSRIVCNSFLANHWGKEEVNKTFPFEAKEPFQVALGGLPQVEIYSDQDYFHIFIDENKILQYKHRQKQLSSITKLQILNDIEISSVEITKRGLY</sequence>
<dbReference type="InterPro" id="IPR044156">
    <property type="entry name" value="Galectin-like"/>
</dbReference>
<proteinExistence type="predicted"/>
<evidence type="ECO:0000313" key="5">
    <source>
        <dbReference type="Proteomes" id="UP000237246"/>
    </source>
</evidence>
<dbReference type="FunFam" id="2.60.120.200:FF:000021">
    <property type="entry name" value="Galectin"/>
    <property type="match status" value="1"/>
</dbReference>
<accession>A0A2P4SUK8</accession>
<dbReference type="GO" id="GO:0030246">
    <property type="term" value="F:carbohydrate binding"/>
    <property type="evidence" value="ECO:0007669"/>
    <property type="project" value="UniProtKB-UniRule"/>
</dbReference>
<dbReference type="AlphaFoldDB" id="A0A2P4SUK8"/>
<organism evidence="4 5">
    <name type="scientific">Bambusicola thoracicus</name>
    <name type="common">Chinese bamboo-partridge</name>
    <name type="synonym">Perdix thoracica</name>
    <dbReference type="NCBI Taxonomy" id="9083"/>
    <lineage>
        <taxon>Eukaryota</taxon>
        <taxon>Metazoa</taxon>
        <taxon>Chordata</taxon>
        <taxon>Craniata</taxon>
        <taxon>Vertebrata</taxon>
        <taxon>Euteleostomi</taxon>
        <taxon>Archelosauria</taxon>
        <taxon>Archosauria</taxon>
        <taxon>Dinosauria</taxon>
        <taxon>Saurischia</taxon>
        <taxon>Theropoda</taxon>
        <taxon>Coelurosauria</taxon>
        <taxon>Aves</taxon>
        <taxon>Neognathae</taxon>
        <taxon>Galloanserae</taxon>
        <taxon>Galliformes</taxon>
        <taxon>Phasianidae</taxon>
        <taxon>Perdicinae</taxon>
        <taxon>Bambusicola</taxon>
    </lineage>
</organism>
<evidence type="ECO:0000256" key="2">
    <source>
        <dbReference type="RuleBase" id="RU102079"/>
    </source>
</evidence>
<dbReference type="Gene3D" id="2.60.120.200">
    <property type="match status" value="1"/>
</dbReference>
<evidence type="ECO:0000256" key="1">
    <source>
        <dbReference type="ARBA" id="ARBA00022734"/>
    </source>
</evidence>
<dbReference type="PANTHER" id="PTHR11346">
    <property type="entry name" value="GALECTIN"/>
    <property type="match status" value="1"/>
</dbReference>
<feature type="domain" description="Galectin" evidence="3">
    <location>
        <begin position="35"/>
        <end position="172"/>
    </location>
</feature>
<dbReference type="Pfam" id="PF00337">
    <property type="entry name" value="Gal-bind_lectin"/>
    <property type="match status" value="1"/>
</dbReference>
<keyword evidence="5" id="KW-1185">Reference proteome</keyword>
<gene>
    <name evidence="4" type="ORF">CIB84_008452</name>
</gene>
<dbReference type="InterPro" id="IPR013320">
    <property type="entry name" value="ConA-like_dom_sf"/>
</dbReference>
<evidence type="ECO:0000259" key="3">
    <source>
        <dbReference type="PROSITE" id="PS51304"/>
    </source>
</evidence>
<protein>
    <recommendedName>
        <fullName evidence="2">Galectin</fullName>
    </recommendedName>
</protein>
<dbReference type="PANTHER" id="PTHR11346:SF21">
    <property type="entry name" value="GRIFIN"/>
    <property type="match status" value="1"/>
</dbReference>
<dbReference type="EMBL" id="PPHD01022205">
    <property type="protein sequence ID" value="POI27798.1"/>
    <property type="molecule type" value="Genomic_DNA"/>
</dbReference>
<keyword evidence="1 2" id="KW-0430">Lectin</keyword>
<reference evidence="4 5" key="1">
    <citation type="submission" date="2018-01" db="EMBL/GenBank/DDBJ databases">
        <title>Comparison of the Chinese Bamboo Partridge and Red Junglefowl genome sequences highlights the importance of demography in genome evolution.</title>
        <authorList>
            <person name="Tiley G.P."/>
            <person name="Kimball R.T."/>
            <person name="Braun E.L."/>
            <person name="Burleigh J.G."/>
        </authorList>
    </citation>
    <scope>NUCLEOTIDE SEQUENCE [LARGE SCALE GENOMIC DNA]</scope>
    <source>
        <strain evidence="4">RTK389</strain>
        <tissue evidence="4">Blood</tissue>
    </source>
</reference>
<dbReference type="Proteomes" id="UP000237246">
    <property type="component" value="Unassembled WGS sequence"/>
</dbReference>
<dbReference type="SMART" id="SM00276">
    <property type="entry name" value="GLECT"/>
    <property type="match status" value="1"/>
</dbReference>
<dbReference type="OrthoDB" id="8112755at2759"/>
<dbReference type="InterPro" id="IPR001079">
    <property type="entry name" value="Galectin_CRD"/>
</dbReference>
<dbReference type="SMART" id="SM00908">
    <property type="entry name" value="Gal-bind_lectin"/>
    <property type="match status" value="1"/>
</dbReference>
<comment type="caution">
    <text evidence="4">The sequence shown here is derived from an EMBL/GenBank/DDBJ whole genome shotgun (WGS) entry which is preliminary data.</text>
</comment>
<dbReference type="PROSITE" id="PS51304">
    <property type="entry name" value="GALECTIN"/>
    <property type="match status" value="1"/>
</dbReference>